<protein>
    <submittedName>
        <fullName evidence="1">Uncharacterized protein</fullName>
    </submittedName>
</protein>
<dbReference type="EMBL" id="ADTV01000040">
    <property type="protein sequence ID" value="EFG83971.1"/>
    <property type="molecule type" value="Genomic_DNA"/>
</dbReference>
<evidence type="ECO:0000313" key="1">
    <source>
        <dbReference type="EMBL" id="EFG83971.1"/>
    </source>
</evidence>
<dbReference type="AlphaFoldDB" id="D5QG85"/>
<dbReference type="Proteomes" id="UP000006468">
    <property type="component" value="Chromosome"/>
</dbReference>
<name>D5QG85_NOVHA</name>
<organism evidence="1 2">
    <name type="scientific">Novacetimonas hansenii ATCC 23769</name>
    <dbReference type="NCBI Taxonomy" id="714995"/>
    <lineage>
        <taxon>Bacteria</taxon>
        <taxon>Pseudomonadati</taxon>
        <taxon>Pseudomonadota</taxon>
        <taxon>Alphaproteobacteria</taxon>
        <taxon>Acetobacterales</taxon>
        <taxon>Acetobacteraceae</taxon>
        <taxon>Novacetimonas</taxon>
    </lineage>
</organism>
<gene>
    <name evidence="1" type="ORF">GXY_10780</name>
</gene>
<sequence length="49" mass="5606">MKKITAPEDMTVKGNKWIFKRFLIVIVLPLLNTSVSISLCYDSELKCAF</sequence>
<accession>D5QG85</accession>
<comment type="caution">
    <text evidence="1">The sequence shown here is derived from an EMBL/GenBank/DDBJ whole genome shotgun (WGS) entry which is preliminary data.</text>
</comment>
<proteinExistence type="predicted"/>
<dbReference type="HOGENOM" id="CLU_3136801_0_0_5"/>
<evidence type="ECO:0000313" key="2">
    <source>
        <dbReference type="Proteomes" id="UP000006468"/>
    </source>
</evidence>
<reference evidence="1 2" key="1">
    <citation type="journal article" date="2010" name="J. Bacteriol.">
        <title>Genome sequence of a cellulose-producing bacterium, Gluconacetobacter hansenii ATCC 23769.</title>
        <authorList>
            <person name="Iyer P.R."/>
            <person name="Geib S.M."/>
            <person name="Catchmark J."/>
            <person name="Kao T.H."/>
            <person name="Tien M."/>
        </authorList>
    </citation>
    <scope>NUCLEOTIDE SEQUENCE [LARGE SCALE GENOMIC DNA]</scope>
    <source>
        <strain evidence="1 2">ATCC 23769</strain>
    </source>
</reference>